<feature type="short sequence motif" description="'HIGH' region" evidence="9">
    <location>
        <begin position="79"/>
        <end position="87"/>
    </location>
</feature>
<protein>
    <recommendedName>
        <fullName evidence="9">Tryptophan--tRNA ligase</fullName>
        <ecNumber evidence="9">6.1.1.2</ecNumber>
    </recommendedName>
    <alternativeName>
        <fullName evidence="9">Tryptophanyl-tRNA synthetase</fullName>
        <shortName evidence="9">TrpRS</shortName>
    </alternativeName>
</protein>
<dbReference type="PANTHER" id="PTHR10055:SF1">
    <property type="entry name" value="TRYPTOPHAN--TRNA LIGASE, CYTOPLASMIC"/>
    <property type="match status" value="1"/>
</dbReference>
<name>A0A0U5H6B3_9EURY</name>
<dbReference type="GO" id="GO:0005524">
    <property type="term" value="F:ATP binding"/>
    <property type="evidence" value="ECO:0007669"/>
    <property type="project" value="UniProtKB-UniRule"/>
</dbReference>
<dbReference type="InterPro" id="IPR002305">
    <property type="entry name" value="aa-tRNA-synth_Ic"/>
</dbReference>
<comment type="catalytic activity">
    <reaction evidence="8 9">
        <text>tRNA(Trp) + L-tryptophan + ATP = L-tryptophyl-tRNA(Trp) + AMP + diphosphate + H(+)</text>
        <dbReference type="Rhea" id="RHEA:24080"/>
        <dbReference type="Rhea" id="RHEA-COMP:9671"/>
        <dbReference type="Rhea" id="RHEA-COMP:9705"/>
        <dbReference type="ChEBI" id="CHEBI:15378"/>
        <dbReference type="ChEBI" id="CHEBI:30616"/>
        <dbReference type="ChEBI" id="CHEBI:33019"/>
        <dbReference type="ChEBI" id="CHEBI:57912"/>
        <dbReference type="ChEBI" id="CHEBI:78442"/>
        <dbReference type="ChEBI" id="CHEBI:78535"/>
        <dbReference type="ChEBI" id="CHEBI:456215"/>
        <dbReference type="EC" id="6.1.1.2"/>
    </reaction>
</comment>
<dbReference type="InterPro" id="IPR002306">
    <property type="entry name" value="Trp-tRNA-ligase"/>
</dbReference>
<proteinExistence type="inferred from homology"/>
<evidence type="ECO:0000256" key="2">
    <source>
        <dbReference type="ARBA" id="ARBA00022490"/>
    </source>
</evidence>
<keyword evidence="5 9" id="KW-0067">ATP-binding</keyword>
<evidence type="ECO:0000256" key="3">
    <source>
        <dbReference type="ARBA" id="ARBA00022598"/>
    </source>
</evidence>
<dbReference type="InterPro" id="IPR014729">
    <property type="entry name" value="Rossmann-like_a/b/a_fold"/>
</dbReference>
<dbReference type="GO" id="GO:0005737">
    <property type="term" value="C:cytoplasm"/>
    <property type="evidence" value="ECO:0007669"/>
    <property type="project" value="UniProtKB-SubCell"/>
</dbReference>
<dbReference type="GeneID" id="26660303"/>
<dbReference type="Gene3D" id="1.10.240.10">
    <property type="entry name" value="Tyrosyl-Transfer RNA Synthetase"/>
    <property type="match status" value="1"/>
</dbReference>
<dbReference type="GO" id="GO:0006436">
    <property type="term" value="P:tryptophanyl-tRNA aminoacylation"/>
    <property type="evidence" value="ECO:0007669"/>
    <property type="project" value="UniProtKB-UniRule"/>
</dbReference>
<keyword evidence="3 9" id="KW-0436">Ligase</keyword>
<evidence type="ECO:0000313" key="12">
    <source>
        <dbReference type="Proteomes" id="UP000066737"/>
    </source>
</evidence>
<dbReference type="OrthoDB" id="371821at2157"/>
<dbReference type="FunFam" id="1.10.240.10:FF:000007">
    <property type="entry name" value="Tryptophan--tRNA ligase"/>
    <property type="match status" value="1"/>
</dbReference>
<dbReference type="RefSeq" id="WP_059058035.1">
    <property type="nucleotide sequence ID" value="NZ_CEML01000001.1"/>
</dbReference>
<evidence type="ECO:0000256" key="7">
    <source>
        <dbReference type="ARBA" id="ARBA00023146"/>
    </source>
</evidence>
<feature type="short sequence motif" description="'KMSKS' region" evidence="9">
    <location>
        <begin position="254"/>
        <end position="258"/>
    </location>
</feature>
<dbReference type="FunFam" id="3.40.50.620:FF:000207">
    <property type="entry name" value="Tryptophan--tRNA ligase"/>
    <property type="match status" value="1"/>
</dbReference>
<dbReference type="NCBIfam" id="TIGR00233">
    <property type="entry name" value="trpS"/>
    <property type="match status" value="1"/>
</dbReference>
<dbReference type="HAMAP" id="MF_00140_A">
    <property type="entry name" value="Trp_tRNA_synth_A"/>
    <property type="match status" value="1"/>
</dbReference>
<dbReference type="InterPro" id="IPR001412">
    <property type="entry name" value="aa-tRNA-synth_I_CS"/>
</dbReference>
<dbReference type="Proteomes" id="UP000066737">
    <property type="component" value="Chromosome I"/>
</dbReference>
<dbReference type="Pfam" id="PF00579">
    <property type="entry name" value="tRNA-synt_1b"/>
    <property type="match status" value="1"/>
</dbReference>
<comment type="subcellular location">
    <subcellularLocation>
        <location evidence="9">Cytoplasm</location>
    </subcellularLocation>
</comment>
<comment type="similarity">
    <text evidence="1 9 10">Belongs to the class-I aminoacyl-tRNA synthetase family.</text>
</comment>
<evidence type="ECO:0000256" key="9">
    <source>
        <dbReference type="HAMAP-Rule" id="MF_00140"/>
    </source>
</evidence>
<comment type="function">
    <text evidence="9">Catalyzes the attachment of tryptophan to tRNA(Trp).</text>
</comment>
<dbReference type="Gene3D" id="3.40.50.620">
    <property type="entry name" value="HUPs"/>
    <property type="match status" value="1"/>
</dbReference>
<keyword evidence="6 9" id="KW-0648">Protein biosynthesis</keyword>
<dbReference type="PANTHER" id="PTHR10055">
    <property type="entry name" value="TRYPTOPHANYL-TRNA SYNTHETASE"/>
    <property type="match status" value="1"/>
</dbReference>
<evidence type="ECO:0000256" key="5">
    <source>
        <dbReference type="ARBA" id="ARBA00022840"/>
    </source>
</evidence>
<keyword evidence="2 9" id="KW-0963">Cytoplasm</keyword>
<dbReference type="KEGG" id="hhb:Hhub_3717"/>
<evidence type="ECO:0000256" key="4">
    <source>
        <dbReference type="ARBA" id="ARBA00022741"/>
    </source>
</evidence>
<dbReference type="PRINTS" id="PR01039">
    <property type="entry name" value="TRNASYNTHTRP"/>
</dbReference>
<organism evidence="11 12">
    <name type="scientific">Halobacterium hubeiense</name>
    <dbReference type="NCBI Taxonomy" id="1407499"/>
    <lineage>
        <taxon>Archaea</taxon>
        <taxon>Methanobacteriati</taxon>
        <taxon>Methanobacteriota</taxon>
        <taxon>Stenosarchaea group</taxon>
        <taxon>Halobacteria</taxon>
        <taxon>Halobacteriales</taxon>
        <taxon>Halobacteriaceae</taxon>
        <taxon>Halobacterium</taxon>
    </lineage>
</organism>
<keyword evidence="12" id="KW-1185">Reference proteome</keyword>
<evidence type="ECO:0000313" key="11">
    <source>
        <dbReference type="EMBL" id="CQH62329.1"/>
    </source>
</evidence>
<dbReference type="GO" id="GO:0004830">
    <property type="term" value="F:tryptophan-tRNA ligase activity"/>
    <property type="evidence" value="ECO:0007669"/>
    <property type="project" value="UniProtKB-UniRule"/>
</dbReference>
<dbReference type="AlphaFoldDB" id="A0A0U5H6B3"/>
<dbReference type="SUPFAM" id="SSF52374">
    <property type="entry name" value="Nucleotidylyl transferase"/>
    <property type="match status" value="1"/>
</dbReference>
<dbReference type="PROSITE" id="PS00178">
    <property type="entry name" value="AA_TRNA_LIGASE_I"/>
    <property type="match status" value="1"/>
</dbReference>
<dbReference type="STRING" id="1407499.HHUB_3717"/>
<dbReference type="InterPro" id="IPR020653">
    <property type="entry name" value="Tryptophan-tRNA-ligase_arc"/>
</dbReference>
<keyword evidence="4 9" id="KW-0547">Nucleotide-binding</keyword>
<evidence type="ECO:0000256" key="10">
    <source>
        <dbReference type="RuleBase" id="RU363036"/>
    </source>
</evidence>
<accession>A0A0U5H6B3</accession>
<keyword evidence="7 9" id="KW-0030">Aminoacyl-tRNA synthetase</keyword>
<dbReference type="EC" id="6.1.1.2" evidence="9"/>
<sequence length="386" mass="43017">MPADDTQQDSTDSVTPYSVAGDLDYERLLAQFGADELTDDQRRRFPDHPLVRRGSFYAGRDVDAFLDSEEQSVVTGIGPSGPMHLGHAMVFYFAKRLQDAFGARVYVPVSDDEKFWFKDQTAAETSEYLESNLRDLLAVGFDPELTRIVVDTEDADVIYPLATAFGRDITNSTLEAVYGTPENLGQGFYPAVQTAHLLLPQLVHGEHETLVPIAVDQDPHVRVSRDVAAKARYPATKPGALLMRFLPSLGGPGKMSSSEGVAIRLTDDAETVREKVREHAYTGGRASVEEHREHGGDPDVDVPFQYLAAFFEPDDRELARVERDYRNGDLLSGELKELAADRIAEFLESHQRRRNALGDVREELAAYRLTDAERERARDAVGFQRA</sequence>
<dbReference type="CDD" id="cd00806">
    <property type="entry name" value="TrpRS_core"/>
    <property type="match status" value="1"/>
</dbReference>
<dbReference type="NCBIfam" id="NF008927">
    <property type="entry name" value="PRK12285.1-4"/>
    <property type="match status" value="1"/>
</dbReference>
<evidence type="ECO:0000256" key="8">
    <source>
        <dbReference type="ARBA" id="ARBA00049929"/>
    </source>
</evidence>
<evidence type="ECO:0000256" key="6">
    <source>
        <dbReference type="ARBA" id="ARBA00022917"/>
    </source>
</evidence>
<dbReference type="EMBL" id="LN831302">
    <property type="protein sequence ID" value="CQH62329.1"/>
    <property type="molecule type" value="Genomic_DNA"/>
</dbReference>
<gene>
    <name evidence="11" type="primary">trpS2</name>
    <name evidence="9" type="synonym">trpS</name>
    <name evidence="11" type="ORF">HHUB_3717</name>
</gene>
<evidence type="ECO:0000256" key="1">
    <source>
        <dbReference type="ARBA" id="ARBA00005594"/>
    </source>
</evidence>
<reference evidence="12" key="1">
    <citation type="journal article" date="2016" name="Environ. Microbiol.">
        <title>The complete genome of a viable archaeum isolated from 123-million-year-old rock salt.</title>
        <authorList>
            <person name="Jaakkola S.T."/>
            <person name="Pfeiffer F."/>
            <person name="Ravantti J.J."/>
            <person name="Guo Q."/>
            <person name="Liu Y."/>
            <person name="Chen X."/>
            <person name="Ma H."/>
            <person name="Yang C."/>
            <person name="Oksanen H.M."/>
            <person name="Bamford D.H."/>
        </authorList>
    </citation>
    <scope>NUCLEOTIDE SEQUENCE</scope>
    <source>
        <strain evidence="12">JI20-1</strain>
    </source>
</reference>